<dbReference type="EMBL" id="CP154795">
    <property type="protein sequence ID" value="XAN09153.1"/>
    <property type="molecule type" value="Genomic_DNA"/>
</dbReference>
<feature type="region of interest" description="Disordered" evidence="1">
    <location>
        <begin position="693"/>
        <end position="734"/>
    </location>
</feature>
<evidence type="ECO:0000313" key="4">
    <source>
        <dbReference type="Proteomes" id="UP001442841"/>
    </source>
</evidence>
<dbReference type="RefSeq" id="WP_425310609.1">
    <property type="nucleotide sequence ID" value="NZ_CP154795.1"/>
</dbReference>
<dbReference type="InterPro" id="IPR046112">
    <property type="entry name" value="DUF6049"/>
</dbReference>
<accession>A0ABZ3FWL8</accession>
<reference evidence="3 4" key="1">
    <citation type="submission" date="2024-04" db="EMBL/GenBank/DDBJ databases">
        <title>Isolation of an actinomycete strain from pig manure.</title>
        <authorList>
            <person name="Gong T."/>
            <person name="Yu Z."/>
            <person name="An M."/>
            <person name="Wei C."/>
            <person name="Yang W."/>
            <person name="Liu L."/>
        </authorList>
    </citation>
    <scope>NUCLEOTIDE SEQUENCE [LARGE SCALE GENOMIC DNA]</scope>
    <source>
        <strain evidence="3 4">ZF39</strain>
    </source>
</reference>
<name>A0ABZ3FWL8_9ACTN</name>
<feature type="compositionally biased region" description="Basic and acidic residues" evidence="1">
    <location>
        <begin position="720"/>
        <end position="734"/>
    </location>
</feature>
<keyword evidence="2" id="KW-0472">Membrane</keyword>
<keyword evidence="4" id="KW-1185">Reference proteome</keyword>
<organism evidence="3 4">
    <name type="scientific">Ammonicoccus fulvus</name>
    <dbReference type="NCBI Taxonomy" id="3138240"/>
    <lineage>
        <taxon>Bacteria</taxon>
        <taxon>Bacillati</taxon>
        <taxon>Actinomycetota</taxon>
        <taxon>Actinomycetes</taxon>
        <taxon>Propionibacteriales</taxon>
        <taxon>Propionibacteriaceae</taxon>
        <taxon>Ammonicoccus</taxon>
    </lineage>
</organism>
<evidence type="ECO:0000256" key="1">
    <source>
        <dbReference type="SAM" id="MobiDB-lite"/>
    </source>
</evidence>
<dbReference type="Pfam" id="PF19516">
    <property type="entry name" value="DUF6049"/>
    <property type="match status" value="1"/>
</dbReference>
<keyword evidence="2" id="KW-1133">Transmembrane helix</keyword>
<gene>
    <name evidence="3" type="ORF">AADG42_18130</name>
</gene>
<feature type="transmembrane region" description="Helical" evidence="2">
    <location>
        <begin position="665"/>
        <end position="685"/>
    </location>
</feature>
<feature type="compositionally biased region" description="Pro residues" evidence="1">
    <location>
        <begin position="710"/>
        <end position="719"/>
    </location>
</feature>
<protein>
    <submittedName>
        <fullName evidence="3">DUF6049 family protein</fullName>
    </submittedName>
</protein>
<sequence>MSSRALHGLARQQPTPRRRRPRFRLVVEFLLAFVLVALGSLGPLGSAPPAHADETPPSPVSIHVQSLVPELPGRDDTVTIRAVASNDSDQPITQAQAVFWRSRPGMRSLSDLRDTVGSPPRDVSGAQIWTEGAYQSLTTNNQSPTWQPGEIRTFEVRAPVDSLGFPDAAGVYLVGAQVVGRLGGAPLGTQGQTRLLLPLAAEDAPVNAVPAAPANTVISAVILSSRPSMTEPGVFVDDHLAEELQPTGRLAQLLAAARRPEVSWLVDPALIEELTAMADGYVVRSANGEAPGAGQLAAREWLVEFDRLDTGRGFRVPFAVPDASMLQRADLAEVMTRADAAAGRLSDIAQLPLIAWSNDGIVDEAGIALEEEAEPRAILTSSPLASPALLEPLGTAPLINYTAATTAGGPEPGPSSQAHVRQRMLAESFLISLSEPGATTVRVIDTAEAAAADGGPDPSWTVRRTLPDLLQTRPAAWSGELAYAEPHRENELTEPRVEVLREVATNYQAYLRMLVDPEPASRTMDAALARSASSWWRVDQAGFDTYADPQVAAVDRLWSGQAITVTAQPSVLMSGQSGSFPMTVTNRLDQAVSLRLTFESFQPQRLSIPDMELEVGANQSVTVNVQPLAAANGPVRISAWATSPDGTAVSKRVWMTVEATDLGRVGWIIVIASGIVLLAATALRIRQVRHERRRAFDDHPARRPARAITEPPPPETAPEPEPRRRQTQPRGDER</sequence>
<keyword evidence="2" id="KW-0812">Transmembrane</keyword>
<dbReference type="Proteomes" id="UP001442841">
    <property type="component" value="Chromosome"/>
</dbReference>
<evidence type="ECO:0000256" key="2">
    <source>
        <dbReference type="SAM" id="Phobius"/>
    </source>
</evidence>
<proteinExistence type="predicted"/>
<evidence type="ECO:0000313" key="3">
    <source>
        <dbReference type="EMBL" id="XAN09153.1"/>
    </source>
</evidence>